<keyword evidence="3" id="KW-0411">Iron-sulfur</keyword>
<sequence>MSMKPRLAVHKFTSCDGCQLAFLNAGEDLLTLSELVDIVHFTEAGAVDSEAKVDIAFIEGSISTPDEETRIKKIRENSACIITIGSCATSGGIQALRNVADSKDWMANVYASPEYIKRLATSTAISKHVKVDWELWGCPVNGQQVLEAIRFLLSNAAPRIKRDSECMECKRKGNVCVLVTKKQPCMGPVTQMGCGSLCPSVGRGCYACYGPKEKANTQSLGHWFEQLGLTREVIAQKFLHINNQAPEFNKAGNYFRGIKICNE</sequence>
<dbReference type="InterPro" id="IPR037024">
    <property type="entry name" value="NiFe_Hase_small_N_sf"/>
</dbReference>
<keyword evidence="3" id="KW-0479">Metal-binding</keyword>
<dbReference type="GO" id="GO:0051538">
    <property type="term" value="F:3 iron, 4 sulfur cluster binding"/>
    <property type="evidence" value="ECO:0007669"/>
    <property type="project" value="UniProtKB-KW"/>
</dbReference>
<dbReference type="AlphaFoldDB" id="A0A0W0XWN1"/>
<dbReference type="PATRIC" id="fig|458.5.peg.1500"/>
<keyword evidence="3" id="KW-0003">3Fe-4S</keyword>
<dbReference type="PANTHER" id="PTHR42845:SF3">
    <property type="entry name" value="CYTOSOLIC NIFE-HYDROGENASE, DELTA SUBUNIT"/>
    <property type="match status" value="1"/>
</dbReference>
<gene>
    <name evidence="5" type="ORF">Lrub_1451</name>
</gene>
<dbReference type="PANTHER" id="PTHR42845">
    <property type="entry name" value="COENZYME F420-REDUCING HYDROGENASE, GAMMA SUBUNIT"/>
    <property type="match status" value="1"/>
</dbReference>
<dbReference type="SUPFAM" id="SSF56770">
    <property type="entry name" value="HydA/Nqo6-like"/>
    <property type="match status" value="1"/>
</dbReference>
<dbReference type="EMBL" id="LNYT01000007">
    <property type="protein sequence ID" value="KTD49100.1"/>
    <property type="molecule type" value="Genomic_DNA"/>
</dbReference>
<dbReference type="Pfam" id="PF01058">
    <property type="entry name" value="Oxidored_q6"/>
    <property type="match status" value="1"/>
</dbReference>
<dbReference type="Gene3D" id="3.40.50.700">
    <property type="entry name" value="NADH:ubiquinone oxidoreductase-like, 20kDa subunit"/>
    <property type="match status" value="1"/>
</dbReference>
<evidence type="ECO:0000259" key="4">
    <source>
        <dbReference type="Pfam" id="PF01058"/>
    </source>
</evidence>
<protein>
    <submittedName>
        <fullName evidence="5">Sulfhydrogenase subunit delta</fullName>
    </submittedName>
</protein>
<dbReference type="GO" id="GO:0016491">
    <property type="term" value="F:oxidoreductase activity"/>
    <property type="evidence" value="ECO:0007669"/>
    <property type="project" value="UniProtKB-KW"/>
</dbReference>
<comment type="cofactor">
    <cofactor evidence="1">
        <name>[3Fe-4S] cluster</name>
        <dbReference type="ChEBI" id="CHEBI:21137"/>
    </cofactor>
</comment>
<dbReference type="InterPro" id="IPR051349">
    <property type="entry name" value="Hydrogenase_assoc-protein"/>
</dbReference>
<keyword evidence="2" id="KW-0560">Oxidoreductase</keyword>
<dbReference type="Proteomes" id="UP000054608">
    <property type="component" value="Unassembled WGS sequence"/>
</dbReference>
<name>A0A0W0XWN1_9GAMM</name>
<accession>A0A0W0XWN1</accession>
<evidence type="ECO:0000313" key="6">
    <source>
        <dbReference type="Proteomes" id="UP000054608"/>
    </source>
</evidence>
<feature type="domain" description="NADH:ubiquinone oxidoreductase-like 20kDa subunit" evidence="4">
    <location>
        <begin position="15"/>
        <end position="150"/>
    </location>
</feature>
<reference evidence="5 6" key="1">
    <citation type="submission" date="2015-11" db="EMBL/GenBank/DDBJ databases">
        <title>Genomic analysis of 38 Legionella species identifies large and diverse effector repertoires.</title>
        <authorList>
            <person name="Burstein D."/>
            <person name="Amaro F."/>
            <person name="Zusman T."/>
            <person name="Lifshitz Z."/>
            <person name="Cohen O."/>
            <person name="Gilbert J.A."/>
            <person name="Pupko T."/>
            <person name="Shuman H.A."/>
            <person name="Segal G."/>
        </authorList>
    </citation>
    <scope>NUCLEOTIDE SEQUENCE [LARGE SCALE GENOMIC DNA]</scope>
    <source>
        <strain evidence="5 6">WA-270A-C2</strain>
    </source>
</reference>
<dbReference type="STRING" id="458.Lrub_1451"/>
<evidence type="ECO:0000256" key="3">
    <source>
        <dbReference type="ARBA" id="ARBA00023291"/>
    </source>
</evidence>
<keyword evidence="6" id="KW-1185">Reference proteome</keyword>
<proteinExistence type="predicted"/>
<comment type="caution">
    <text evidence="5">The sequence shown here is derived from an EMBL/GenBank/DDBJ whole genome shotgun (WGS) entry which is preliminary data.</text>
</comment>
<organism evidence="5 6">
    <name type="scientific">Legionella rubrilucens</name>
    <dbReference type="NCBI Taxonomy" id="458"/>
    <lineage>
        <taxon>Bacteria</taxon>
        <taxon>Pseudomonadati</taxon>
        <taxon>Pseudomonadota</taxon>
        <taxon>Gammaproteobacteria</taxon>
        <taxon>Legionellales</taxon>
        <taxon>Legionellaceae</taxon>
        <taxon>Legionella</taxon>
    </lineage>
</organism>
<evidence type="ECO:0000256" key="1">
    <source>
        <dbReference type="ARBA" id="ARBA00001927"/>
    </source>
</evidence>
<evidence type="ECO:0000256" key="2">
    <source>
        <dbReference type="ARBA" id="ARBA00023002"/>
    </source>
</evidence>
<keyword evidence="3" id="KW-0408">Iron</keyword>
<dbReference type="InterPro" id="IPR006137">
    <property type="entry name" value="NADH_UbQ_OxRdtase-like_20kDa"/>
</dbReference>
<evidence type="ECO:0000313" key="5">
    <source>
        <dbReference type="EMBL" id="KTD49100.1"/>
    </source>
</evidence>